<evidence type="ECO:0000256" key="2">
    <source>
        <dbReference type="ARBA" id="ARBA00006680"/>
    </source>
</evidence>
<comment type="function">
    <text evidence="1">This subunit might be involved in maturation of a crRNA intermediate to its mature form.</text>
</comment>
<feature type="domain" description="CRISPR type III-associated protein" evidence="7">
    <location>
        <begin position="10"/>
        <end position="280"/>
    </location>
</feature>
<evidence type="ECO:0000256" key="3">
    <source>
        <dbReference type="ARBA" id="ARBA00016113"/>
    </source>
</evidence>
<proteinExistence type="inferred from homology"/>
<evidence type="ECO:0000256" key="1">
    <source>
        <dbReference type="ARBA" id="ARBA00003088"/>
    </source>
</evidence>
<evidence type="ECO:0000256" key="5">
    <source>
        <dbReference type="ARBA" id="ARBA00023118"/>
    </source>
</evidence>
<dbReference type="PANTHER" id="PTHR38007">
    <property type="entry name" value="CRISPR SYSTEM CMS PROTEIN CSM5"/>
    <property type="match status" value="1"/>
</dbReference>
<dbReference type="Pfam" id="PF03787">
    <property type="entry name" value="RAMPs"/>
    <property type="match status" value="1"/>
</dbReference>
<keyword evidence="4" id="KW-0694">RNA-binding</keyword>
<dbReference type="GO" id="GO:0003723">
    <property type="term" value="F:RNA binding"/>
    <property type="evidence" value="ECO:0007669"/>
    <property type="project" value="UniProtKB-KW"/>
</dbReference>
<dbReference type="NCBIfam" id="TIGR01899">
    <property type="entry name" value="cas_TM1807_csm5"/>
    <property type="match status" value="1"/>
</dbReference>
<dbReference type="GO" id="GO:0051607">
    <property type="term" value="P:defense response to virus"/>
    <property type="evidence" value="ECO:0007669"/>
    <property type="project" value="UniProtKB-KW"/>
</dbReference>
<organism evidence="8">
    <name type="scientific">hot springs metagenome</name>
    <dbReference type="NCBI Taxonomy" id="433727"/>
    <lineage>
        <taxon>unclassified sequences</taxon>
        <taxon>metagenomes</taxon>
        <taxon>ecological metagenomes</taxon>
    </lineage>
</organism>
<keyword evidence="5" id="KW-0051">Antiviral defense</keyword>
<protein>
    <recommendedName>
        <fullName evidence="3">CRISPR system Cms protein Csm5</fullName>
    </recommendedName>
    <alternativeName>
        <fullName evidence="6">CRISPR type III A-associated protein Csm5</fullName>
    </alternativeName>
</protein>
<evidence type="ECO:0000259" key="7">
    <source>
        <dbReference type="Pfam" id="PF03787"/>
    </source>
</evidence>
<dbReference type="EMBL" id="BLAB01000001">
    <property type="protein sequence ID" value="GER94295.1"/>
    <property type="molecule type" value="Genomic_DNA"/>
</dbReference>
<evidence type="ECO:0000256" key="6">
    <source>
        <dbReference type="ARBA" id="ARBA00031720"/>
    </source>
</evidence>
<comment type="caution">
    <text evidence="8">The sequence shown here is derived from an EMBL/GenBank/DDBJ whole genome shotgun (WGS) entry which is preliminary data.</text>
</comment>
<dbReference type="InterPro" id="IPR010173">
    <property type="entry name" value="CRISPR-assoc_Csm5"/>
</dbReference>
<name>A0A5J4L256_9ZZZZ</name>
<dbReference type="AlphaFoldDB" id="A0A5J4L256"/>
<gene>
    <name evidence="8" type="ORF">A45J_2056</name>
</gene>
<evidence type="ECO:0000313" key="8">
    <source>
        <dbReference type="EMBL" id="GER94295.1"/>
    </source>
</evidence>
<comment type="similarity">
    <text evidence="2">Belongs to the CRISPR-associated Csm5 family.</text>
</comment>
<dbReference type="PANTHER" id="PTHR38007:SF1">
    <property type="entry name" value="CRISPR SYSTEM CMS PROTEIN CSM5"/>
    <property type="match status" value="1"/>
</dbReference>
<evidence type="ECO:0000256" key="4">
    <source>
        <dbReference type="ARBA" id="ARBA00022884"/>
    </source>
</evidence>
<accession>A0A5J4L256</accession>
<sequence>MSVYETKRIKLTTKSPIHIGSVDQRITRFEFIHQGQYIYPISEDRLSGFLQKKNLVSHYVSSVERDGSRFNLADFFKNKAVTLNASDLENLSNKRKIKVMADASRMQDFKPFIRDGFGLPYIPGTSIKGVIRTALLYNILKRFKQNNDSEFQRVIEARISQDIDADYRKKNKKELFQWANKRWLEDFVLERKQRDNQQMKTRCPNTDWLRMLHVSDAYTSNNIETVLIPANILKKENTWTYKKEDSGQNTTIWIECIPENTVFEFEVAWDKRLLDDFKRYNESINLPDSLSAVFNDVNNWASDALNFEKDFSRGNDLENWYKNNTPNFRIGFGSGMVFTTIIMLLNEDLRKKIRNYAGLNRGNDIAPKSRRVWLKNNMPVPFGWAVIGVQ</sequence>
<reference evidence="8" key="1">
    <citation type="submission" date="2019-10" db="EMBL/GenBank/DDBJ databases">
        <title>Metagenomic sequencing of thiosulfate-disproportionating enrichment culture.</title>
        <authorList>
            <person name="Umezawa K."/>
            <person name="Kojima H."/>
            <person name="Fukui M."/>
        </authorList>
    </citation>
    <scope>NUCLEOTIDE SEQUENCE</scope>
    <source>
        <strain evidence="8">45J</strain>
    </source>
</reference>
<dbReference type="InterPro" id="IPR005537">
    <property type="entry name" value="RAMP_III_fam"/>
</dbReference>